<evidence type="ECO:0000259" key="1">
    <source>
        <dbReference type="Pfam" id="PF12680"/>
    </source>
</evidence>
<protein>
    <submittedName>
        <fullName evidence="2">Nuclear transport factor 2 family protein</fullName>
    </submittedName>
</protein>
<dbReference type="Pfam" id="PF12680">
    <property type="entry name" value="SnoaL_2"/>
    <property type="match status" value="1"/>
</dbReference>
<organism evidence="2 3">
    <name type="scientific">Aquimarina algicola</name>
    <dbReference type="NCBI Taxonomy" id="2589995"/>
    <lineage>
        <taxon>Bacteria</taxon>
        <taxon>Pseudomonadati</taxon>
        <taxon>Bacteroidota</taxon>
        <taxon>Flavobacteriia</taxon>
        <taxon>Flavobacteriales</taxon>
        <taxon>Flavobacteriaceae</taxon>
        <taxon>Aquimarina</taxon>
    </lineage>
</organism>
<keyword evidence="3" id="KW-1185">Reference proteome</keyword>
<evidence type="ECO:0000313" key="3">
    <source>
        <dbReference type="Proteomes" id="UP000315540"/>
    </source>
</evidence>
<dbReference type="Gene3D" id="3.10.450.50">
    <property type="match status" value="1"/>
</dbReference>
<proteinExistence type="predicted"/>
<dbReference type="OrthoDB" id="582835at2"/>
<dbReference type="Proteomes" id="UP000315540">
    <property type="component" value="Unassembled WGS sequence"/>
</dbReference>
<dbReference type="InterPro" id="IPR037401">
    <property type="entry name" value="SnoaL-like"/>
</dbReference>
<reference evidence="2 3" key="1">
    <citation type="submission" date="2019-06" db="EMBL/GenBank/DDBJ databases">
        <authorList>
            <person name="Meng X."/>
        </authorList>
    </citation>
    <scope>NUCLEOTIDE SEQUENCE [LARGE SCALE GENOMIC DNA]</scope>
    <source>
        <strain evidence="2 3">M625</strain>
    </source>
</reference>
<name>A0A504JDV7_9FLAO</name>
<dbReference type="RefSeq" id="WP_140592915.1">
    <property type="nucleotide sequence ID" value="NZ_VFWZ01000003.1"/>
</dbReference>
<evidence type="ECO:0000313" key="2">
    <source>
        <dbReference type="EMBL" id="TPN85888.1"/>
    </source>
</evidence>
<gene>
    <name evidence="2" type="ORF">FHK87_11430</name>
</gene>
<accession>A0A504JDV7</accession>
<dbReference type="AlphaFoldDB" id="A0A504JDV7"/>
<dbReference type="SUPFAM" id="SSF54427">
    <property type="entry name" value="NTF2-like"/>
    <property type="match status" value="1"/>
</dbReference>
<dbReference type="EMBL" id="VFWZ01000003">
    <property type="protein sequence ID" value="TPN85888.1"/>
    <property type="molecule type" value="Genomic_DNA"/>
</dbReference>
<feature type="domain" description="SnoaL-like" evidence="1">
    <location>
        <begin position="8"/>
        <end position="119"/>
    </location>
</feature>
<dbReference type="InterPro" id="IPR032710">
    <property type="entry name" value="NTF2-like_dom_sf"/>
</dbReference>
<sequence>MKNQEHLVQEYINGYNAFDIKMMLSVLHNDVVFENVTNDEVTLSLEGLDAFREQAEKATKLFVKRNQSIREIQHTGDTIVIEVEYSAILAVDLSEDIKAGDQMNIKGKSTFSFKENKIIKIIDIS</sequence>
<comment type="caution">
    <text evidence="2">The sequence shown here is derived from an EMBL/GenBank/DDBJ whole genome shotgun (WGS) entry which is preliminary data.</text>
</comment>